<accession>A0A915A370</accession>
<keyword evidence="1" id="KW-1185">Reference proteome</keyword>
<evidence type="ECO:0000313" key="1">
    <source>
        <dbReference type="Proteomes" id="UP000887569"/>
    </source>
</evidence>
<dbReference type="AlphaFoldDB" id="A0A915A370"/>
<evidence type="ECO:0000313" key="2">
    <source>
        <dbReference type="WBParaSite" id="PgE339_g001_t01"/>
    </source>
</evidence>
<sequence>MHRREHQQPCRVTDRAPLKREIVTVAEAQPREEWKLYEVKGLHEDDGGKIKGEDVRITMACLELSALSAESTQAWQHEECSDERNGCRKYGELTESAPVREK</sequence>
<protein>
    <submittedName>
        <fullName evidence="2">Uncharacterized protein</fullName>
    </submittedName>
</protein>
<reference evidence="2" key="1">
    <citation type="submission" date="2022-11" db="UniProtKB">
        <authorList>
            <consortium name="WormBaseParasite"/>
        </authorList>
    </citation>
    <scope>IDENTIFICATION</scope>
</reference>
<organism evidence="1 2">
    <name type="scientific">Parascaris univalens</name>
    <name type="common">Nematode worm</name>
    <dbReference type="NCBI Taxonomy" id="6257"/>
    <lineage>
        <taxon>Eukaryota</taxon>
        <taxon>Metazoa</taxon>
        <taxon>Ecdysozoa</taxon>
        <taxon>Nematoda</taxon>
        <taxon>Chromadorea</taxon>
        <taxon>Rhabditida</taxon>
        <taxon>Spirurina</taxon>
        <taxon>Ascaridomorpha</taxon>
        <taxon>Ascaridoidea</taxon>
        <taxon>Ascarididae</taxon>
        <taxon>Parascaris</taxon>
    </lineage>
</organism>
<dbReference type="Proteomes" id="UP000887569">
    <property type="component" value="Unplaced"/>
</dbReference>
<dbReference type="WBParaSite" id="PgE339_g001_t01">
    <property type="protein sequence ID" value="PgE339_g001_t01"/>
    <property type="gene ID" value="PgE339_g001"/>
</dbReference>
<name>A0A915A370_PARUN</name>
<proteinExistence type="predicted"/>